<dbReference type="RefSeq" id="WP_246482474.1">
    <property type="nucleotide sequence ID" value="NZ_BSFF01000003.1"/>
</dbReference>
<keyword evidence="5" id="KW-0408">Iron</keyword>
<comment type="caution">
    <text evidence="11">The sequence shown here is derived from an EMBL/GenBank/DDBJ whole genome shotgun (WGS) entry which is preliminary data.</text>
</comment>
<dbReference type="EMBL" id="BSFF01000003">
    <property type="protein sequence ID" value="GLK56247.1"/>
    <property type="molecule type" value="Genomic_DNA"/>
</dbReference>
<accession>A0A9W6MSG9</accession>
<name>A0A9W6MSG9_9HYPH</name>
<evidence type="ECO:0000313" key="13">
    <source>
        <dbReference type="Proteomes" id="UP000758856"/>
    </source>
</evidence>
<keyword evidence="3" id="KW-0479">Metal-binding</keyword>
<keyword evidence="4" id="KW-1278">Translocase</keyword>
<comment type="cofactor">
    <cofactor evidence="8">
        <name>[2Fe-2S] cluster</name>
        <dbReference type="ChEBI" id="CHEBI:190135"/>
    </cofactor>
</comment>
<dbReference type="FunFam" id="3.40.30.10:FF:000022">
    <property type="entry name" value="NADH dehydrogenase flavoprotein 2, mitochondrial"/>
    <property type="match status" value="1"/>
</dbReference>
<organism evidence="11 14">
    <name type="scientific">Methylopila capsulata</name>
    <dbReference type="NCBI Taxonomy" id="61654"/>
    <lineage>
        <taxon>Bacteria</taxon>
        <taxon>Pseudomonadati</taxon>
        <taxon>Pseudomonadota</taxon>
        <taxon>Alphaproteobacteria</taxon>
        <taxon>Hyphomicrobiales</taxon>
        <taxon>Methylopilaceae</taxon>
        <taxon>Methylopila</taxon>
    </lineage>
</organism>
<reference evidence="11" key="1">
    <citation type="journal article" date="2014" name="Int. J. Syst. Evol. Microbiol.">
        <title>Complete genome sequence of Corynebacterium casei LMG S-19264T (=DSM 44701T), isolated from a smear-ripened cheese.</title>
        <authorList>
            <consortium name="US DOE Joint Genome Institute (JGI-PGF)"/>
            <person name="Walter F."/>
            <person name="Albersmeier A."/>
            <person name="Kalinowski J."/>
            <person name="Ruckert C."/>
        </authorList>
    </citation>
    <scope>NUCLEOTIDE SEQUENCE</scope>
    <source>
        <strain evidence="11">VKM B-1606</strain>
    </source>
</reference>
<protein>
    <submittedName>
        <fullName evidence="12">NADH-quinone oxidoreductase subunit E</fullName>
    </submittedName>
</protein>
<evidence type="ECO:0000256" key="3">
    <source>
        <dbReference type="ARBA" id="ARBA00022723"/>
    </source>
</evidence>
<dbReference type="CDD" id="cd03064">
    <property type="entry name" value="TRX_Fd_NuoE"/>
    <property type="match status" value="1"/>
</dbReference>
<evidence type="ECO:0000256" key="2">
    <source>
        <dbReference type="ARBA" id="ARBA00022714"/>
    </source>
</evidence>
<evidence type="ECO:0000256" key="1">
    <source>
        <dbReference type="ARBA" id="ARBA00010643"/>
    </source>
</evidence>
<keyword evidence="6" id="KW-0411">Iron-sulfur</keyword>
<dbReference type="SUPFAM" id="SSF52833">
    <property type="entry name" value="Thioredoxin-like"/>
    <property type="match status" value="1"/>
</dbReference>
<reference evidence="12 13" key="2">
    <citation type="submission" date="2021-01" db="EMBL/GenBank/DDBJ databases">
        <title>Genomic Encyclopedia of Type Strains, Phase IV (KMG-IV): sequencing the most valuable type-strain genomes for metagenomic binning, comparative biology and taxonomic classification.</title>
        <authorList>
            <person name="Goeker M."/>
        </authorList>
    </citation>
    <scope>NUCLEOTIDE SEQUENCE [LARGE SCALE GENOMIC DNA]</scope>
    <source>
        <strain evidence="12 13">DSM 6130</strain>
    </source>
</reference>
<dbReference type="GO" id="GO:0031090">
    <property type="term" value="C:organelle membrane"/>
    <property type="evidence" value="ECO:0007669"/>
    <property type="project" value="UniProtKB-ARBA"/>
</dbReference>
<evidence type="ECO:0000256" key="8">
    <source>
        <dbReference type="ARBA" id="ARBA00034078"/>
    </source>
</evidence>
<evidence type="ECO:0000256" key="4">
    <source>
        <dbReference type="ARBA" id="ARBA00022967"/>
    </source>
</evidence>
<dbReference type="Proteomes" id="UP000758856">
    <property type="component" value="Unassembled WGS sequence"/>
</dbReference>
<dbReference type="Proteomes" id="UP001143400">
    <property type="component" value="Unassembled WGS sequence"/>
</dbReference>
<dbReference type="FunFam" id="1.10.10.1590:FF:000001">
    <property type="entry name" value="NADH-quinone oxidoreductase subunit E"/>
    <property type="match status" value="1"/>
</dbReference>
<comment type="similarity">
    <text evidence="1">Belongs to the complex I 24 kDa subunit family.</text>
</comment>
<keyword evidence="7" id="KW-0520">NAD</keyword>
<evidence type="ECO:0000313" key="14">
    <source>
        <dbReference type="Proteomes" id="UP001143400"/>
    </source>
</evidence>
<comment type="catalytic activity">
    <reaction evidence="9">
        <text>a quinone + NADH + 5 H(+)(in) = a quinol + NAD(+) + 4 H(+)(out)</text>
        <dbReference type="Rhea" id="RHEA:57888"/>
        <dbReference type="ChEBI" id="CHEBI:15378"/>
        <dbReference type="ChEBI" id="CHEBI:24646"/>
        <dbReference type="ChEBI" id="CHEBI:57540"/>
        <dbReference type="ChEBI" id="CHEBI:57945"/>
        <dbReference type="ChEBI" id="CHEBI:132124"/>
    </reaction>
</comment>
<dbReference type="InterPro" id="IPR042128">
    <property type="entry name" value="NuoE_dom"/>
</dbReference>
<dbReference type="AlphaFoldDB" id="A0A9W6MSG9"/>
<dbReference type="NCBIfam" id="TIGR01958">
    <property type="entry name" value="nuoE_fam"/>
    <property type="match status" value="1"/>
</dbReference>
<dbReference type="GO" id="GO:1902494">
    <property type="term" value="C:catalytic complex"/>
    <property type="evidence" value="ECO:0007669"/>
    <property type="project" value="UniProtKB-ARBA"/>
</dbReference>
<dbReference type="EMBL" id="JAFBCY010000003">
    <property type="protein sequence ID" value="MBM7852042.1"/>
    <property type="molecule type" value="Genomic_DNA"/>
</dbReference>
<evidence type="ECO:0000256" key="6">
    <source>
        <dbReference type="ARBA" id="ARBA00023014"/>
    </source>
</evidence>
<evidence type="ECO:0000256" key="7">
    <source>
        <dbReference type="ARBA" id="ARBA00023027"/>
    </source>
</evidence>
<dbReference type="PROSITE" id="PS01099">
    <property type="entry name" value="COMPLEX1_24K"/>
    <property type="match status" value="1"/>
</dbReference>
<dbReference type="GO" id="GO:0098796">
    <property type="term" value="C:membrane protein complex"/>
    <property type="evidence" value="ECO:0007669"/>
    <property type="project" value="UniProtKB-ARBA"/>
</dbReference>
<dbReference type="GO" id="GO:0046872">
    <property type="term" value="F:metal ion binding"/>
    <property type="evidence" value="ECO:0007669"/>
    <property type="project" value="UniProtKB-KW"/>
</dbReference>
<dbReference type="InterPro" id="IPR036249">
    <property type="entry name" value="Thioredoxin-like_sf"/>
</dbReference>
<feature type="region of interest" description="Disordered" evidence="10">
    <location>
        <begin position="215"/>
        <end position="308"/>
    </location>
</feature>
<dbReference type="GO" id="GO:0051537">
    <property type="term" value="F:2 iron, 2 sulfur cluster binding"/>
    <property type="evidence" value="ECO:0007669"/>
    <property type="project" value="UniProtKB-KW"/>
</dbReference>
<dbReference type="PANTHER" id="PTHR10371">
    <property type="entry name" value="NADH DEHYDROGENASE UBIQUINONE FLAVOPROTEIN 2, MITOCHONDRIAL"/>
    <property type="match status" value="1"/>
</dbReference>
<dbReference type="GO" id="GO:0031967">
    <property type="term" value="C:organelle envelope"/>
    <property type="evidence" value="ECO:0007669"/>
    <property type="project" value="UniProtKB-ARBA"/>
</dbReference>
<evidence type="ECO:0000313" key="12">
    <source>
        <dbReference type="EMBL" id="MBM7852042.1"/>
    </source>
</evidence>
<dbReference type="GO" id="GO:0022890">
    <property type="term" value="F:inorganic cation transmembrane transporter activity"/>
    <property type="evidence" value="ECO:0007669"/>
    <property type="project" value="UniProtKB-ARBA"/>
</dbReference>
<evidence type="ECO:0000313" key="11">
    <source>
        <dbReference type="EMBL" id="GLK56247.1"/>
    </source>
</evidence>
<dbReference type="InterPro" id="IPR041921">
    <property type="entry name" value="NuoE_N"/>
</dbReference>
<dbReference type="Gene3D" id="3.40.30.10">
    <property type="entry name" value="Glutaredoxin"/>
    <property type="match status" value="1"/>
</dbReference>
<feature type="compositionally biased region" description="Low complexity" evidence="10">
    <location>
        <begin position="237"/>
        <end position="253"/>
    </location>
</feature>
<keyword evidence="13" id="KW-1185">Reference proteome</keyword>
<reference evidence="11" key="3">
    <citation type="submission" date="2023-01" db="EMBL/GenBank/DDBJ databases">
        <authorList>
            <person name="Sun Q."/>
            <person name="Evtushenko L."/>
        </authorList>
    </citation>
    <scope>NUCLEOTIDE SEQUENCE</scope>
    <source>
        <strain evidence="11">VKM B-1606</strain>
    </source>
</reference>
<dbReference type="GO" id="GO:0008324">
    <property type="term" value="F:monoatomic cation transmembrane transporter activity"/>
    <property type="evidence" value="ECO:0007669"/>
    <property type="project" value="UniProtKB-ARBA"/>
</dbReference>
<dbReference type="GO" id="GO:0003954">
    <property type="term" value="F:NADH dehydrogenase activity"/>
    <property type="evidence" value="ECO:0007669"/>
    <property type="project" value="TreeGrafter"/>
</dbReference>
<gene>
    <name evidence="11" type="ORF">GCM10008170_22660</name>
    <name evidence="12" type="ORF">JOD31_002284</name>
</gene>
<dbReference type="Pfam" id="PF01257">
    <property type="entry name" value="2Fe-2S_thioredx"/>
    <property type="match status" value="1"/>
</dbReference>
<dbReference type="NCBIfam" id="NF005724">
    <property type="entry name" value="PRK07539.1-4"/>
    <property type="match status" value="1"/>
</dbReference>
<keyword evidence="2" id="KW-0001">2Fe-2S</keyword>
<dbReference type="GO" id="GO:0098662">
    <property type="term" value="P:inorganic cation transmembrane transport"/>
    <property type="evidence" value="ECO:0007669"/>
    <property type="project" value="UniProtKB-ARBA"/>
</dbReference>
<proteinExistence type="inferred from homology"/>
<dbReference type="PANTHER" id="PTHR10371:SF3">
    <property type="entry name" value="NADH DEHYDROGENASE [UBIQUINONE] FLAVOPROTEIN 2, MITOCHONDRIAL"/>
    <property type="match status" value="1"/>
</dbReference>
<dbReference type="GO" id="GO:0022804">
    <property type="term" value="F:active transmembrane transporter activity"/>
    <property type="evidence" value="ECO:0007669"/>
    <property type="project" value="UniProtKB-ARBA"/>
</dbReference>
<dbReference type="Gene3D" id="1.10.10.1590">
    <property type="entry name" value="NADH-quinone oxidoreductase subunit E"/>
    <property type="match status" value="1"/>
</dbReference>
<evidence type="ECO:0000256" key="9">
    <source>
        <dbReference type="ARBA" id="ARBA00047712"/>
    </source>
</evidence>
<feature type="region of interest" description="Disordered" evidence="10">
    <location>
        <begin position="173"/>
        <end position="198"/>
    </location>
</feature>
<evidence type="ECO:0000256" key="10">
    <source>
        <dbReference type="SAM" id="MobiDB-lite"/>
    </source>
</evidence>
<sequence>MSVRRLAEVQPADFAFTQDNLQWAEGQIAKYPEGRQASAVIPLLWRAQEQHGGWLPEPAIRRIAEMLGMPTIRVMEVATFYTMFNLRPVGEHFVQLCGTTPCALRGANALKDVCKTHIGEQNHVTADGKLSWLEVECLGACSNAPMVQINFDYYEDLTPESFEALLEDLRAGRPVKTGSQTGRSCSAPLGGDTSLTDESLYDGSVVGAWKSRFADEASGDATEADSAGRPAEGSRPEAQAAKGKGDAEAAADGKTQDAAPVQARTSDRSRREGQPAWNSGAAKGESKGETQPSGEGTPSAAKPSDKGA</sequence>
<dbReference type="InterPro" id="IPR002023">
    <property type="entry name" value="NuoE-like"/>
</dbReference>
<evidence type="ECO:0000256" key="5">
    <source>
        <dbReference type="ARBA" id="ARBA00023004"/>
    </source>
</evidence>